<dbReference type="PANTHER" id="PTHR33993:SF14">
    <property type="entry name" value="GB|AAF24581.1"/>
    <property type="match status" value="1"/>
</dbReference>
<name>A0A4S4NEP6_9RHOB</name>
<dbReference type="RefSeq" id="WP_136462843.1">
    <property type="nucleotide sequence ID" value="NZ_SRKY01000002.1"/>
</dbReference>
<accession>A0A4S4NEP6</accession>
<evidence type="ECO:0000259" key="1">
    <source>
        <dbReference type="PROSITE" id="PS51819"/>
    </source>
</evidence>
<dbReference type="Proteomes" id="UP000306602">
    <property type="component" value="Unassembled WGS sequence"/>
</dbReference>
<organism evidence="2 3">
    <name type="scientific">Aliishimia ponticola</name>
    <dbReference type="NCBI Taxonomy" id="2499833"/>
    <lineage>
        <taxon>Bacteria</taxon>
        <taxon>Pseudomonadati</taxon>
        <taxon>Pseudomonadota</taxon>
        <taxon>Alphaproteobacteria</taxon>
        <taxon>Rhodobacterales</taxon>
        <taxon>Paracoccaceae</taxon>
        <taxon>Aliishimia</taxon>
    </lineage>
</organism>
<dbReference type="CDD" id="cd07247">
    <property type="entry name" value="SgaA_N_like"/>
    <property type="match status" value="1"/>
</dbReference>
<dbReference type="AlphaFoldDB" id="A0A4S4NEP6"/>
<dbReference type="PANTHER" id="PTHR33993">
    <property type="entry name" value="GLYOXALASE-RELATED"/>
    <property type="match status" value="1"/>
</dbReference>
<dbReference type="InterPro" id="IPR004360">
    <property type="entry name" value="Glyas_Fos-R_dOase_dom"/>
</dbReference>
<evidence type="ECO:0000313" key="2">
    <source>
        <dbReference type="EMBL" id="THH37245.1"/>
    </source>
</evidence>
<evidence type="ECO:0000313" key="3">
    <source>
        <dbReference type="Proteomes" id="UP000306602"/>
    </source>
</evidence>
<dbReference type="Pfam" id="PF00903">
    <property type="entry name" value="Glyoxalase"/>
    <property type="match status" value="1"/>
</dbReference>
<dbReference type="InterPro" id="IPR052164">
    <property type="entry name" value="Anthracycline_SecMetBiosynth"/>
</dbReference>
<sequence length="128" mass="13872">MSQLHGTFCWNELNTRDPDGAAHHYASLMGWQIETAPMADGSNYHVAMRGDTPVAGIFDMRPHAFMNGMPDHWFSYIAHDDVDRAVTDFEAAGGAVRRPAFDVPGTGRIAIVVDPIGAVIGLMTPGTM</sequence>
<dbReference type="InterPro" id="IPR037523">
    <property type="entry name" value="VOC_core"/>
</dbReference>
<dbReference type="PROSITE" id="PS51819">
    <property type="entry name" value="VOC"/>
    <property type="match status" value="1"/>
</dbReference>
<protein>
    <submittedName>
        <fullName evidence="2">VOC family protein</fullName>
    </submittedName>
</protein>
<gene>
    <name evidence="2" type="ORF">E4Z66_10005</name>
</gene>
<dbReference type="Gene3D" id="3.10.180.10">
    <property type="entry name" value="2,3-Dihydroxybiphenyl 1,2-Dioxygenase, domain 1"/>
    <property type="match status" value="1"/>
</dbReference>
<dbReference type="SUPFAM" id="SSF54593">
    <property type="entry name" value="Glyoxalase/Bleomycin resistance protein/Dihydroxybiphenyl dioxygenase"/>
    <property type="match status" value="1"/>
</dbReference>
<comment type="caution">
    <text evidence="2">The sequence shown here is derived from an EMBL/GenBank/DDBJ whole genome shotgun (WGS) entry which is preliminary data.</text>
</comment>
<dbReference type="EMBL" id="SRKY01000002">
    <property type="protein sequence ID" value="THH37245.1"/>
    <property type="molecule type" value="Genomic_DNA"/>
</dbReference>
<feature type="domain" description="VOC" evidence="1">
    <location>
        <begin position="7"/>
        <end position="125"/>
    </location>
</feature>
<dbReference type="OrthoDB" id="9793039at2"/>
<reference evidence="2 3" key="1">
    <citation type="submission" date="2019-04" db="EMBL/GenBank/DDBJ databases">
        <title>Shimia ponticola sp. nov., isolated from seawater.</title>
        <authorList>
            <person name="Kim Y.-O."/>
            <person name="Yoon J.-H."/>
        </authorList>
    </citation>
    <scope>NUCLEOTIDE SEQUENCE [LARGE SCALE GENOMIC DNA]</scope>
    <source>
        <strain evidence="2 3">MYP11</strain>
    </source>
</reference>
<dbReference type="InterPro" id="IPR029068">
    <property type="entry name" value="Glyas_Bleomycin-R_OHBP_Dase"/>
</dbReference>
<keyword evidence="3" id="KW-1185">Reference proteome</keyword>
<proteinExistence type="predicted"/>